<dbReference type="EMBL" id="FNBE01000003">
    <property type="protein sequence ID" value="SDE99738.1"/>
    <property type="molecule type" value="Genomic_DNA"/>
</dbReference>
<reference evidence="1 2" key="1">
    <citation type="submission" date="2016-10" db="EMBL/GenBank/DDBJ databases">
        <authorList>
            <person name="de Groot N.N."/>
        </authorList>
    </citation>
    <scope>NUCLEOTIDE SEQUENCE [LARGE SCALE GENOMIC DNA]</scope>
    <source>
        <strain evidence="1 2">CGMCC 4.3143</strain>
    </source>
</reference>
<name>A0A1G7HH64_PSEOR</name>
<dbReference type="RefSeq" id="WP_093077543.1">
    <property type="nucleotide sequence ID" value="NZ_FNBE01000003.1"/>
</dbReference>
<evidence type="ECO:0000313" key="2">
    <source>
        <dbReference type="Proteomes" id="UP000198967"/>
    </source>
</evidence>
<dbReference type="Proteomes" id="UP000198967">
    <property type="component" value="Unassembled WGS sequence"/>
</dbReference>
<organism evidence="1 2">
    <name type="scientific">Pseudonocardia oroxyli</name>
    <dbReference type="NCBI Taxonomy" id="366584"/>
    <lineage>
        <taxon>Bacteria</taxon>
        <taxon>Bacillati</taxon>
        <taxon>Actinomycetota</taxon>
        <taxon>Actinomycetes</taxon>
        <taxon>Pseudonocardiales</taxon>
        <taxon>Pseudonocardiaceae</taxon>
        <taxon>Pseudonocardia</taxon>
    </lineage>
</organism>
<dbReference type="OrthoDB" id="3828020at2"/>
<evidence type="ECO:0000313" key="1">
    <source>
        <dbReference type="EMBL" id="SDE99738.1"/>
    </source>
</evidence>
<dbReference type="AlphaFoldDB" id="A0A1G7HH64"/>
<gene>
    <name evidence="1" type="ORF">SAMN05216377_10313</name>
</gene>
<sequence length="79" mass="8325">MTGSTETYNPWTVVNLVFHHLADEGLHPVLGETGDPKQAAAALLQALGIAPAADYAGPADDGVQQTLADLRRKMMPGIE</sequence>
<accession>A0A1G7HH64</accession>
<dbReference type="STRING" id="366584.SAMN05216377_10313"/>
<proteinExistence type="predicted"/>
<protein>
    <submittedName>
        <fullName evidence="1">Uncharacterized protein</fullName>
    </submittedName>
</protein>
<keyword evidence="2" id="KW-1185">Reference proteome</keyword>